<dbReference type="SUPFAM" id="SSF64438">
    <property type="entry name" value="CNF1/YfiH-like putative cysteine hydrolases"/>
    <property type="match status" value="1"/>
</dbReference>
<dbReference type="EMBL" id="AP024238">
    <property type="protein sequence ID" value="BCO25230.1"/>
    <property type="molecule type" value="Genomic_DNA"/>
</dbReference>
<dbReference type="InterPro" id="IPR011324">
    <property type="entry name" value="Cytotoxic_necrot_fac-like_cat"/>
</dbReference>
<evidence type="ECO:0000256" key="2">
    <source>
        <dbReference type="ARBA" id="ARBA00022801"/>
    </source>
</evidence>
<comment type="similarity">
    <text evidence="3">Belongs to the CheD family.</text>
</comment>
<gene>
    <name evidence="3" type="primary">cheD</name>
    <name evidence="4" type="ORF">MIZ03_0090</name>
</gene>
<comment type="catalytic activity">
    <reaction evidence="3">
        <text>L-glutaminyl-[protein] + H2O = L-glutamyl-[protein] + NH4(+)</text>
        <dbReference type="Rhea" id="RHEA:16441"/>
        <dbReference type="Rhea" id="RHEA-COMP:10207"/>
        <dbReference type="Rhea" id="RHEA-COMP:10208"/>
        <dbReference type="ChEBI" id="CHEBI:15377"/>
        <dbReference type="ChEBI" id="CHEBI:28938"/>
        <dbReference type="ChEBI" id="CHEBI:29973"/>
        <dbReference type="ChEBI" id="CHEBI:30011"/>
        <dbReference type="EC" id="3.5.1.44"/>
    </reaction>
</comment>
<organism evidence="4 5">
    <name type="scientific">Rhodoferax lithotrophicus</name>
    <dbReference type="NCBI Taxonomy" id="2798804"/>
    <lineage>
        <taxon>Bacteria</taxon>
        <taxon>Pseudomonadati</taxon>
        <taxon>Pseudomonadota</taxon>
        <taxon>Betaproteobacteria</taxon>
        <taxon>Burkholderiales</taxon>
        <taxon>Comamonadaceae</taxon>
        <taxon>Rhodoferax</taxon>
    </lineage>
</organism>
<dbReference type="EC" id="3.5.1.44" evidence="3"/>
<name>A0ABM7MGB0_9BURK</name>
<dbReference type="InterPro" id="IPR038592">
    <property type="entry name" value="CheD-like_sf"/>
</dbReference>
<dbReference type="HAMAP" id="MF_01440">
    <property type="entry name" value="CheD"/>
    <property type="match status" value="1"/>
</dbReference>
<dbReference type="CDD" id="cd16352">
    <property type="entry name" value="CheD"/>
    <property type="match status" value="1"/>
</dbReference>
<dbReference type="InterPro" id="IPR005659">
    <property type="entry name" value="Chemorcpt_Glu_NH3ase_CheD"/>
</dbReference>
<keyword evidence="5" id="KW-1185">Reference proteome</keyword>
<keyword evidence="1 3" id="KW-0145">Chemotaxis</keyword>
<protein>
    <recommendedName>
        <fullName evidence="3">Probable chemoreceptor glutamine deamidase CheD</fullName>
        <ecNumber evidence="3">3.5.1.44</ecNumber>
    </recommendedName>
</protein>
<dbReference type="RefSeq" id="WP_223906525.1">
    <property type="nucleotide sequence ID" value="NZ_AP024238.1"/>
</dbReference>
<comment type="function">
    <text evidence="3">Probably deamidates glutamine residues to glutamate on methyl-accepting chemotaxis receptors (MCPs), playing an important role in chemotaxis.</text>
</comment>
<evidence type="ECO:0000313" key="4">
    <source>
        <dbReference type="EMBL" id="BCO25230.1"/>
    </source>
</evidence>
<accession>A0ABM7MGB0</accession>
<evidence type="ECO:0000313" key="5">
    <source>
        <dbReference type="Proteomes" id="UP000824366"/>
    </source>
</evidence>
<keyword evidence="2 3" id="KW-0378">Hydrolase</keyword>
<dbReference type="Gene3D" id="3.30.1330.200">
    <property type="match status" value="1"/>
</dbReference>
<dbReference type="Pfam" id="PF03975">
    <property type="entry name" value="CheD"/>
    <property type="match status" value="1"/>
</dbReference>
<evidence type="ECO:0000256" key="1">
    <source>
        <dbReference type="ARBA" id="ARBA00022500"/>
    </source>
</evidence>
<evidence type="ECO:0000256" key="3">
    <source>
        <dbReference type="HAMAP-Rule" id="MF_01440"/>
    </source>
</evidence>
<reference evidence="4 5" key="1">
    <citation type="journal article" date="2021" name="Microbiol. Spectr.">
        <title>A Single Bacterium Capable of Oxidation and Reduction of Iron at Circumneutral pH.</title>
        <authorList>
            <person name="Kato S."/>
            <person name="Ohkuma M."/>
        </authorList>
    </citation>
    <scope>NUCLEOTIDE SEQUENCE [LARGE SCALE GENOMIC DNA]</scope>
    <source>
        <strain evidence="4 5">MIZ03</strain>
    </source>
</reference>
<sequence>MARLKDLMDIFLQPGELFVADAGFQIRTILGSCVSITLWHPVSRIGGMSHFLLPTRGNQVLEHELDGRYGDEALLLMFKDLKAAGINHKHCLAKVFGGGNMFPGHTHASKITVGQRNGEAARALLQRHGIEVVTESLYGEGHRQIIFNVSNGDVWSRQVKPSRLESFADHYAVKGIQR</sequence>
<dbReference type="Proteomes" id="UP000824366">
    <property type="component" value="Chromosome"/>
</dbReference>
<dbReference type="PANTHER" id="PTHR35147">
    <property type="entry name" value="CHEMORECEPTOR GLUTAMINE DEAMIDASE CHED-RELATED"/>
    <property type="match status" value="1"/>
</dbReference>
<dbReference type="PANTHER" id="PTHR35147:SF3">
    <property type="entry name" value="CHEMORECEPTOR GLUTAMINE DEAMIDASE CHED 1-RELATED"/>
    <property type="match status" value="1"/>
</dbReference>
<proteinExistence type="inferred from homology"/>